<organism evidence="14 15">
    <name type="scientific">Trichlorobacter lovleyi (strain ATCC BAA-1151 / DSM 17278 / SZ)</name>
    <name type="common">Geobacter lovleyi</name>
    <dbReference type="NCBI Taxonomy" id="398767"/>
    <lineage>
        <taxon>Bacteria</taxon>
        <taxon>Pseudomonadati</taxon>
        <taxon>Thermodesulfobacteriota</taxon>
        <taxon>Desulfuromonadia</taxon>
        <taxon>Geobacterales</taxon>
        <taxon>Geobacteraceae</taxon>
        <taxon>Trichlorobacter</taxon>
    </lineage>
</organism>
<comment type="pathway">
    <text evidence="2">Bacterial outer membrane biogenesis; LPS core biosynthesis.</text>
</comment>
<accession>B3E4W1</accession>
<dbReference type="eggNOG" id="COG0859">
    <property type="taxonomic scope" value="Bacteria"/>
</dbReference>
<keyword evidence="7" id="KW-0448">Lipopolysaccharide biosynthesis</keyword>
<dbReference type="GO" id="GO:0009244">
    <property type="term" value="P:lipopolysaccharide core region biosynthetic process"/>
    <property type="evidence" value="ECO:0007669"/>
    <property type="project" value="InterPro"/>
</dbReference>
<sequence length="353" mass="39027">MKILIIKTSSLGDIIHALPVLEYLRQAEPAATIDWVVDEAFVDLVSGNPLINRVLTVAFRRWKKAPFARRTRRELVSFIQTLRQERYDLIFDLQGNLKSGLVCAFGRAPLKVGFSRAHQQERLNALFTNRKVGFLPPDKNAGQRYLRIVSAPFALPPESVVPHGDIYTSPEDNAHAQQMIGGAAGHPLMLFHNGTTWTTKLWHAEGWKQLADALLLHYPQATILLSWGTAEERMLAEEIARHIGDRAVVLGKMSLKQFVAVLKRVDLVVGGDTGPIHLAAAVGTPTVSFYRCTDGSLNGPLGRDHMIVQSPLPCTKCLRKSCERDEECRKSISVKAMLTAAESCLDHGKAAAL</sequence>
<dbReference type="PANTHER" id="PTHR30160">
    <property type="entry name" value="TETRAACYLDISACCHARIDE 4'-KINASE-RELATED"/>
    <property type="match status" value="1"/>
</dbReference>
<evidence type="ECO:0000256" key="1">
    <source>
        <dbReference type="ARBA" id="ARBA00004515"/>
    </source>
</evidence>
<keyword evidence="5" id="KW-0328">Glycosyltransferase</keyword>
<evidence type="ECO:0000256" key="13">
    <source>
        <dbReference type="ARBA" id="ARBA00049201"/>
    </source>
</evidence>
<dbReference type="CDD" id="cd03789">
    <property type="entry name" value="GT9_LPS_heptosyltransferase"/>
    <property type="match status" value="1"/>
</dbReference>
<dbReference type="RefSeq" id="WP_012468882.1">
    <property type="nucleotide sequence ID" value="NC_010814.1"/>
</dbReference>
<evidence type="ECO:0000256" key="7">
    <source>
        <dbReference type="ARBA" id="ARBA00022985"/>
    </source>
</evidence>
<evidence type="ECO:0000256" key="6">
    <source>
        <dbReference type="ARBA" id="ARBA00022679"/>
    </source>
</evidence>
<comment type="subcellular location">
    <subcellularLocation>
        <location evidence="1">Cell inner membrane</location>
        <topology evidence="1">Peripheral membrane protein</topology>
        <orientation evidence="1">Cytoplasmic side</orientation>
    </subcellularLocation>
</comment>
<dbReference type="HOGENOM" id="CLU_038371_6_0_7"/>
<evidence type="ECO:0000313" key="15">
    <source>
        <dbReference type="Proteomes" id="UP000002420"/>
    </source>
</evidence>
<dbReference type="OrthoDB" id="9760688at2"/>
<evidence type="ECO:0000256" key="11">
    <source>
        <dbReference type="ARBA" id="ARBA00044190"/>
    </source>
</evidence>
<evidence type="ECO:0000256" key="10">
    <source>
        <dbReference type="ARBA" id="ARBA00044041"/>
    </source>
</evidence>
<evidence type="ECO:0000256" key="2">
    <source>
        <dbReference type="ARBA" id="ARBA00004713"/>
    </source>
</evidence>
<dbReference type="Gene3D" id="3.40.50.2000">
    <property type="entry name" value="Glycogen Phosphorylase B"/>
    <property type="match status" value="2"/>
</dbReference>
<keyword evidence="3" id="KW-1003">Cell membrane</keyword>
<keyword evidence="15" id="KW-1185">Reference proteome</keyword>
<evidence type="ECO:0000256" key="9">
    <source>
        <dbReference type="ARBA" id="ARBA00043995"/>
    </source>
</evidence>
<dbReference type="EMBL" id="CP001089">
    <property type="protein sequence ID" value="ACD94526.1"/>
    <property type="molecule type" value="Genomic_DNA"/>
</dbReference>
<comment type="catalytic activity">
    <reaction evidence="13">
        <text>an alpha-Kdo-(2-&gt;4)-alpha-Kdo-(2-&gt;6)-lipid A + ADP-L-glycero-beta-D-manno-heptose = an L-alpha-D-Hep-(1-&gt;5)-[alpha-Kdo-(2-&gt;4)]-alpha-Kdo-(2-&gt;6)-lipid A + ADP + H(+)</text>
        <dbReference type="Rhea" id="RHEA:74067"/>
        <dbReference type="ChEBI" id="CHEBI:15378"/>
        <dbReference type="ChEBI" id="CHEBI:61506"/>
        <dbReference type="ChEBI" id="CHEBI:176431"/>
        <dbReference type="ChEBI" id="CHEBI:193068"/>
        <dbReference type="ChEBI" id="CHEBI:456216"/>
        <dbReference type="EC" id="2.4.99.23"/>
    </reaction>
</comment>
<evidence type="ECO:0000256" key="8">
    <source>
        <dbReference type="ARBA" id="ARBA00023136"/>
    </source>
</evidence>
<dbReference type="InterPro" id="IPR002201">
    <property type="entry name" value="Glyco_trans_9"/>
</dbReference>
<dbReference type="SUPFAM" id="SSF53756">
    <property type="entry name" value="UDP-Glycosyltransferase/glycogen phosphorylase"/>
    <property type="match status" value="1"/>
</dbReference>
<proteinExistence type="inferred from homology"/>
<dbReference type="PANTHER" id="PTHR30160:SF19">
    <property type="entry name" value="LIPOPOLYSACCHARIDE HEPTOSYLTRANSFERASE 1"/>
    <property type="match status" value="1"/>
</dbReference>
<protein>
    <recommendedName>
        <fullName evidence="11">Lipopolysaccharide heptosyltransferase 1</fullName>
        <ecNumber evidence="10">2.4.99.23</ecNumber>
    </recommendedName>
    <alternativeName>
        <fullName evidence="12">ADP-heptose:lipopolysaccharide heptosyltransferase I</fullName>
    </alternativeName>
</protein>
<dbReference type="GO" id="GO:0005886">
    <property type="term" value="C:plasma membrane"/>
    <property type="evidence" value="ECO:0007669"/>
    <property type="project" value="UniProtKB-SubCell"/>
</dbReference>
<keyword evidence="6 14" id="KW-0808">Transferase</keyword>
<gene>
    <name evidence="14" type="ordered locus">Glov_0800</name>
</gene>
<evidence type="ECO:0000313" key="14">
    <source>
        <dbReference type="EMBL" id="ACD94526.1"/>
    </source>
</evidence>
<dbReference type="AlphaFoldDB" id="B3E4W1"/>
<evidence type="ECO:0000256" key="3">
    <source>
        <dbReference type="ARBA" id="ARBA00022475"/>
    </source>
</evidence>
<evidence type="ECO:0000256" key="5">
    <source>
        <dbReference type="ARBA" id="ARBA00022676"/>
    </source>
</evidence>
<dbReference type="InterPro" id="IPR051199">
    <property type="entry name" value="LPS_LOS_Heptosyltrfase"/>
</dbReference>
<dbReference type="GO" id="GO:0008713">
    <property type="term" value="F:ADP-heptose-lipopolysaccharide heptosyltransferase activity"/>
    <property type="evidence" value="ECO:0007669"/>
    <property type="project" value="TreeGrafter"/>
</dbReference>
<dbReference type="EC" id="2.4.99.23" evidence="10"/>
<keyword evidence="8" id="KW-0472">Membrane</keyword>
<dbReference type="GO" id="GO:0005829">
    <property type="term" value="C:cytosol"/>
    <property type="evidence" value="ECO:0007669"/>
    <property type="project" value="TreeGrafter"/>
</dbReference>
<dbReference type="CAZy" id="GT9">
    <property type="family name" value="Glycosyltransferase Family 9"/>
</dbReference>
<dbReference type="NCBIfam" id="TIGR02193">
    <property type="entry name" value="heptsyl_trn_I"/>
    <property type="match status" value="1"/>
</dbReference>
<evidence type="ECO:0000256" key="12">
    <source>
        <dbReference type="ARBA" id="ARBA00044330"/>
    </source>
</evidence>
<comment type="similarity">
    <text evidence="9">Belongs to the glycosyltransferase 9 family.</text>
</comment>
<name>B3E4W1_TRIL1</name>
<keyword evidence="4" id="KW-0997">Cell inner membrane</keyword>
<reference evidence="14 15" key="1">
    <citation type="submission" date="2008-05" db="EMBL/GenBank/DDBJ databases">
        <title>Complete sequence of chromosome of Geobacter lovleyi SZ.</title>
        <authorList>
            <consortium name="US DOE Joint Genome Institute"/>
            <person name="Lucas S."/>
            <person name="Copeland A."/>
            <person name="Lapidus A."/>
            <person name="Glavina del Rio T."/>
            <person name="Dalin E."/>
            <person name="Tice H."/>
            <person name="Bruce D."/>
            <person name="Goodwin L."/>
            <person name="Pitluck S."/>
            <person name="Chertkov O."/>
            <person name="Meincke L."/>
            <person name="Brettin T."/>
            <person name="Detter J.C."/>
            <person name="Han C."/>
            <person name="Tapia R."/>
            <person name="Kuske C.R."/>
            <person name="Schmutz J."/>
            <person name="Larimer F."/>
            <person name="Land M."/>
            <person name="Hauser L."/>
            <person name="Kyrpides N."/>
            <person name="Mikhailova N."/>
            <person name="Sung Y."/>
            <person name="Fletcher K.E."/>
            <person name="Ritalahti K.M."/>
            <person name="Loeffler F.E."/>
            <person name="Richardson P."/>
        </authorList>
    </citation>
    <scope>NUCLEOTIDE SEQUENCE [LARGE SCALE GENOMIC DNA]</scope>
    <source>
        <strain evidence="15">ATCC BAA-1151 / DSM 17278 / SZ</strain>
    </source>
</reference>
<dbReference type="Proteomes" id="UP000002420">
    <property type="component" value="Chromosome"/>
</dbReference>
<dbReference type="Pfam" id="PF01075">
    <property type="entry name" value="Glyco_transf_9"/>
    <property type="match status" value="1"/>
</dbReference>
<dbReference type="KEGG" id="glo:Glov_0800"/>
<dbReference type="InterPro" id="IPR011908">
    <property type="entry name" value="LipoPS_heptosylTferase-I"/>
</dbReference>
<dbReference type="STRING" id="398767.Glov_0800"/>
<evidence type="ECO:0000256" key="4">
    <source>
        <dbReference type="ARBA" id="ARBA00022519"/>
    </source>
</evidence>